<comment type="caution">
    <text evidence="7">The sequence shown here is derived from an EMBL/GenBank/DDBJ whole genome shotgun (WGS) entry which is preliminary data.</text>
</comment>
<evidence type="ECO:0000313" key="7">
    <source>
        <dbReference type="EMBL" id="KAJ7202078.1"/>
    </source>
</evidence>
<gene>
    <name evidence="7" type="ORF">GGX14DRAFT_524048</name>
</gene>
<evidence type="ECO:0000256" key="4">
    <source>
        <dbReference type="ARBA" id="ARBA00022801"/>
    </source>
</evidence>
<keyword evidence="3 6" id="KW-0645">Protease</keyword>
<dbReference type="EC" id="3.4.16.-" evidence="6"/>
<dbReference type="PANTHER" id="PTHR11802">
    <property type="entry name" value="SERINE PROTEASE FAMILY S10 SERINE CARBOXYPEPTIDASE"/>
    <property type="match status" value="1"/>
</dbReference>
<keyword evidence="8" id="KW-1185">Reference proteome</keyword>
<comment type="similarity">
    <text evidence="1 6">Belongs to the peptidase S10 family.</text>
</comment>
<evidence type="ECO:0000256" key="1">
    <source>
        <dbReference type="ARBA" id="ARBA00009431"/>
    </source>
</evidence>
<dbReference type="Proteomes" id="UP001219525">
    <property type="component" value="Unassembled WGS sequence"/>
</dbReference>
<organism evidence="7 8">
    <name type="scientific">Mycena pura</name>
    <dbReference type="NCBI Taxonomy" id="153505"/>
    <lineage>
        <taxon>Eukaryota</taxon>
        <taxon>Fungi</taxon>
        <taxon>Dikarya</taxon>
        <taxon>Basidiomycota</taxon>
        <taxon>Agaricomycotina</taxon>
        <taxon>Agaricomycetes</taxon>
        <taxon>Agaricomycetidae</taxon>
        <taxon>Agaricales</taxon>
        <taxon>Marasmiineae</taxon>
        <taxon>Mycenaceae</taxon>
        <taxon>Mycena</taxon>
    </lineage>
</organism>
<dbReference type="InterPro" id="IPR001563">
    <property type="entry name" value="Peptidase_S10"/>
</dbReference>
<dbReference type="GO" id="GO:0006508">
    <property type="term" value="P:proteolysis"/>
    <property type="evidence" value="ECO:0007669"/>
    <property type="project" value="UniProtKB-KW"/>
</dbReference>
<evidence type="ECO:0000256" key="3">
    <source>
        <dbReference type="ARBA" id="ARBA00022670"/>
    </source>
</evidence>
<dbReference type="InterPro" id="IPR018202">
    <property type="entry name" value="Ser_caboxypep_ser_AS"/>
</dbReference>
<name>A0AAD6Y8G0_9AGAR</name>
<evidence type="ECO:0000256" key="2">
    <source>
        <dbReference type="ARBA" id="ARBA00022645"/>
    </source>
</evidence>
<accession>A0AAD6Y8G0</accession>
<reference evidence="7" key="1">
    <citation type="submission" date="2023-03" db="EMBL/GenBank/DDBJ databases">
        <title>Massive genome expansion in bonnet fungi (Mycena s.s.) driven by repeated elements and novel gene families across ecological guilds.</title>
        <authorList>
            <consortium name="Lawrence Berkeley National Laboratory"/>
            <person name="Harder C.B."/>
            <person name="Miyauchi S."/>
            <person name="Viragh M."/>
            <person name="Kuo A."/>
            <person name="Thoen E."/>
            <person name="Andreopoulos B."/>
            <person name="Lu D."/>
            <person name="Skrede I."/>
            <person name="Drula E."/>
            <person name="Henrissat B."/>
            <person name="Morin E."/>
            <person name="Kohler A."/>
            <person name="Barry K."/>
            <person name="LaButti K."/>
            <person name="Morin E."/>
            <person name="Salamov A."/>
            <person name="Lipzen A."/>
            <person name="Mereny Z."/>
            <person name="Hegedus B."/>
            <person name="Baldrian P."/>
            <person name="Stursova M."/>
            <person name="Weitz H."/>
            <person name="Taylor A."/>
            <person name="Grigoriev I.V."/>
            <person name="Nagy L.G."/>
            <person name="Martin F."/>
            <person name="Kauserud H."/>
        </authorList>
    </citation>
    <scope>NUCLEOTIDE SEQUENCE</scope>
    <source>
        <strain evidence="7">9144</strain>
    </source>
</reference>
<dbReference type="PROSITE" id="PS00131">
    <property type="entry name" value="CARBOXYPEPT_SER_SER"/>
    <property type="match status" value="1"/>
</dbReference>
<dbReference type="Gene3D" id="3.40.50.1820">
    <property type="entry name" value="alpha/beta hydrolase"/>
    <property type="match status" value="1"/>
</dbReference>
<sequence length="681" mass="73615">MSCLFPSSTASVLRLTNIMIPAFLLASLIFGVCAGVDVPNTFPHAYPGMPTTAFGTDWQKYFQVTEPLLPNATQPLTRSFAGNVGVNRAGHPNATLFFWAFEKKNGSLTSNSTTDPWIIWLNGGPGASSMIGLMTENGPIHVTGTYSIVLNNFSWHQLADTFWIDQPVGTGYSTSDTTGYVPDEDQMGEDFVGFLSNIVKIFPSLAKRPLYLMGESYAGTYIPYITKTIFSTPKPPVTLKKISIGDGTMGAPAVFEELPTIITIETYPQLINYDPEVYNYFKTQEHLCGYDLNLTYPQSGHFPTLRDPFTTIEEGASLLVAADRSRNRNAKYKSAVAAFKASKAATNLNKRDLQSPEDLERRESWKRDIAGRPNGTLDPFYGCFLFEEMWDYALNFTFPWALGGEDVYDIPDGLNPEVPADPTVFMNDARIRAALHAPTSKDWTFEFQYPFGGSSGANEFGDPSPEPMTFLSDLATNASARGVGIVFYSGNDDSLVAHRGTEVVIQNMTFGGVQGFTRKPSTPFTDDDGNFAGIVHQERGVTYALFQGAGHTVPQYVPAAALAFVRDFVIGSNITGLVDSNAGTVSGGEDPKLAQDILPGESLIYFGDGSSGKTTASTVWPSATVAAWNAFIATATATLPGSAPQGTGSSPPPVNAAVDLRCSRSWLWALGVGSISMLTLV</sequence>
<keyword evidence="5" id="KW-0325">Glycoprotein</keyword>
<dbReference type="InterPro" id="IPR029058">
    <property type="entry name" value="AB_hydrolase_fold"/>
</dbReference>
<evidence type="ECO:0000256" key="6">
    <source>
        <dbReference type="RuleBase" id="RU361156"/>
    </source>
</evidence>
<dbReference type="PRINTS" id="PR00724">
    <property type="entry name" value="CRBOXYPTASEC"/>
</dbReference>
<evidence type="ECO:0000313" key="8">
    <source>
        <dbReference type="Proteomes" id="UP001219525"/>
    </source>
</evidence>
<dbReference type="AlphaFoldDB" id="A0AAD6Y8G0"/>
<protein>
    <recommendedName>
        <fullName evidence="6">Carboxypeptidase</fullName>
        <ecNumber evidence="6">3.4.16.-</ecNumber>
    </recommendedName>
</protein>
<proteinExistence type="inferred from homology"/>
<dbReference type="Pfam" id="PF00450">
    <property type="entry name" value="Peptidase_S10"/>
    <property type="match status" value="1"/>
</dbReference>
<keyword evidence="2 6" id="KW-0121">Carboxypeptidase</keyword>
<keyword evidence="4 6" id="KW-0378">Hydrolase</keyword>
<evidence type="ECO:0000256" key="5">
    <source>
        <dbReference type="ARBA" id="ARBA00023180"/>
    </source>
</evidence>
<dbReference type="GO" id="GO:0004185">
    <property type="term" value="F:serine-type carboxypeptidase activity"/>
    <property type="evidence" value="ECO:0007669"/>
    <property type="project" value="UniProtKB-UniRule"/>
</dbReference>
<dbReference type="PANTHER" id="PTHR11802:SF479">
    <property type="entry name" value="CARBOXYPEPTIDASE"/>
    <property type="match status" value="1"/>
</dbReference>
<dbReference type="EMBL" id="JARJCW010000056">
    <property type="protein sequence ID" value="KAJ7202078.1"/>
    <property type="molecule type" value="Genomic_DNA"/>
</dbReference>
<dbReference type="SUPFAM" id="SSF53474">
    <property type="entry name" value="alpha/beta-Hydrolases"/>
    <property type="match status" value="1"/>
</dbReference>